<proteinExistence type="inferred from homology"/>
<feature type="transmembrane region" description="Helical" evidence="9">
    <location>
        <begin position="57"/>
        <end position="74"/>
    </location>
</feature>
<feature type="transmembrane region" description="Helical" evidence="9">
    <location>
        <begin position="24"/>
        <end position="45"/>
    </location>
</feature>
<gene>
    <name evidence="11" type="ORF">ALFOR1_30592</name>
</gene>
<comment type="similarity">
    <text evidence="8 9">Belongs to the TRAP transporter small permease family.</text>
</comment>
<evidence type="ECO:0000256" key="1">
    <source>
        <dbReference type="ARBA" id="ARBA00004429"/>
    </source>
</evidence>
<evidence type="ECO:0000256" key="7">
    <source>
        <dbReference type="ARBA" id="ARBA00023136"/>
    </source>
</evidence>
<comment type="function">
    <text evidence="9">Part of the tripartite ATP-independent periplasmic (TRAP) transport system.</text>
</comment>
<dbReference type="GO" id="GO:0005886">
    <property type="term" value="C:plasma membrane"/>
    <property type="evidence" value="ECO:0007669"/>
    <property type="project" value="UniProtKB-SubCell"/>
</dbReference>
<feature type="transmembrane region" description="Helical" evidence="9">
    <location>
        <begin position="134"/>
        <end position="153"/>
    </location>
</feature>
<name>A0A6T9Y109_ALTMA</name>
<evidence type="ECO:0000256" key="3">
    <source>
        <dbReference type="ARBA" id="ARBA00022475"/>
    </source>
</evidence>
<sequence length="170" mass="19265">MITSNLSSKSTQSTNEKVELDEKIAITLFWFLGLTLTAQVLSRYLLNAPLGWTEEVARYQLILLTFLGAAQGFRKQTHISFSYFQLCLPSKIKYWVTRCVLIVNSVTLLFLAASSLIIALKIQNHEMSALNLSFSYLYSFIALTLLACFVRAAQQLFSFLLRNTFNTSVN</sequence>
<dbReference type="GO" id="GO:0015740">
    <property type="term" value="P:C4-dicarboxylate transport"/>
    <property type="evidence" value="ECO:0007669"/>
    <property type="project" value="TreeGrafter"/>
</dbReference>
<keyword evidence="2 9" id="KW-0813">Transport</keyword>
<evidence type="ECO:0000256" key="4">
    <source>
        <dbReference type="ARBA" id="ARBA00022519"/>
    </source>
</evidence>
<evidence type="ECO:0000256" key="8">
    <source>
        <dbReference type="ARBA" id="ARBA00038436"/>
    </source>
</evidence>
<feature type="transmembrane region" description="Helical" evidence="9">
    <location>
        <begin position="95"/>
        <end position="122"/>
    </location>
</feature>
<dbReference type="Pfam" id="PF04290">
    <property type="entry name" value="DctQ"/>
    <property type="match status" value="1"/>
</dbReference>
<dbReference type="EMBL" id="LR812090">
    <property type="protein sequence ID" value="CAB9493667.1"/>
    <property type="molecule type" value="Genomic_DNA"/>
</dbReference>
<evidence type="ECO:0000256" key="6">
    <source>
        <dbReference type="ARBA" id="ARBA00022989"/>
    </source>
</evidence>
<keyword evidence="6 9" id="KW-1133">Transmembrane helix</keyword>
<keyword evidence="5 9" id="KW-0812">Transmembrane</keyword>
<keyword evidence="3" id="KW-1003">Cell membrane</keyword>
<accession>A0A6T9Y109</accession>
<feature type="domain" description="Tripartite ATP-independent periplasmic transporters DctQ component" evidence="10">
    <location>
        <begin position="34"/>
        <end position="159"/>
    </location>
</feature>
<evidence type="ECO:0000256" key="5">
    <source>
        <dbReference type="ARBA" id="ARBA00022692"/>
    </source>
</evidence>
<evidence type="ECO:0000256" key="9">
    <source>
        <dbReference type="RuleBase" id="RU369079"/>
    </source>
</evidence>
<keyword evidence="7 9" id="KW-0472">Membrane</keyword>
<keyword evidence="4 9" id="KW-0997">Cell inner membrane</keyword>
<evidence type="ECO:0000313" key="11">
    <source>
        <dbReference type="EMBL" id="CAB9493667.1"/>
    </source>
</evidence>
<protein>
    <recommendedName>
        <fullName evidence="9">TRAP transporter small permease protein</fullName>
    </recommendedName>
</protein>
<organism evidence="11 12">
    <name type="scientific">Alteromonas macleodii</name>
    <name type="common">Pseudoalteromonas macleodii</name>
    <dbReference type="NCBI Taxonomy" id="28108"/>
    <lineage>
        <taxon>Bacteria</taxon>
        <taxon>Pseudomonadati</taxon>
        <taxon>Pseudomonadota</taxon>
        <taxon>Gammaproteobacteria</taxon>
        <taxon>Alteromonadales</taxon>
        <taxon>Alteromonadaceae</taxon>
        <taxon>Alteromonas/Salinimonas group</taxon>
        <taxon>Alteromonas</taxon>
    </lineage>
</organism>
<dbReference type="RefSeq" id="WP_179983166.1">
    <property type="nucleotide sequence ID" value="NZ_LR812090.1"/>
</dbReference>
<comment type="subunit">
    <text evidence="9">The complex comprises the extracytoplasmic solute receptor protein and the two transmembrane proteins.</text>
</comment>
<dbReference type="Proteomes" id="UP000509458">
    <property type="component" value="Chromosome"/>
</dbReference>
<dbReference type="AlphaFoldDB" id="A0A6T9Y109"/>
<dbReference type="GO" id="GO:0022857">
    <property type="term" value="F:transmembrane transporter activity"/>
    <property type="evidence" value="ECO:0007669"/>
    <property type="project" value="UniProtKB-UniRule"/>
</dbReference>
<reference evidence="11 12" key="1">
    <citation type="submission" date="2020-06" db="EMBL/GenBank/DDBJ databases">
        <authorList>
            <person name="Duchaud E."/>
        </authorList>
    </citation>
    <scope>NUCLEOTIDE SEQUENCE [LARGE SCALE GENOMIC DNA]</scope>
    <source>
        <strain evidence="11">Alteromonas fortis</strain>
    </source>
</reference>
<dbReference type="PANTHER" id="PTHR35011:SF2">
    <property type="entry name" value="2,3-DIKETO-L-GULONATE TRAP TRANSPORTER SMALL PERMEASE PROTEIN YIAM"/>
    <property type="match status" value="1"/>
</dbReference>
<evidence type="ECO:0000313" key="12">
    <source>
        <dbReference type="Proteomes" id="UP000509458"/>
    </source>
</evidence>
<evidence type="ECO:0000259" key="10">
    <source>
        <dbReference type="Pfam" id="PF04290"/>
    </source>
</evidence>
<dbReference type="PANTHER" id="PTHR35011">
    <property type="entry name" value="2,3-DIKETO-L-GULONATE TRAP TRANSPORTER SMALL PERMEASE PROTEIN YIAM"/>
    <property type="match status" value="1"/>
</dbReference>
<dbReference type="InterPro" id="IPR007387">
    <property type="entry name" value="TRAP_DctQ"/>
</dbReference>
<comment type="subcellular location">
    <subcellularLocation>
        <location evidence="1 9">Cell inner membrane</location>
        <topology evidence="1 9">Multi-pass membrane protein</topology>
    </subcellularLocation>
</comment>
<dbReference type="InterPro" id="IPR055348">
    <property type="entry name" value="DctQ"/>
</dbReference>
<evidence type="ECO:0000256" key="2">
    <source>
        <dbReference type="ARBA" id="ARBA00022448"/>
    </source>
</evidence>